<comment type="caution">
    <text evidence="8">The sequence shown here is derived from an EMBL/GenBank/DDBJ whole genome shotgun (WGS) entry which is preliminary data.</text>
</comment>
<evidence type="ECO:0000313" key="8">
    <source>
        <dbReference type="EMBL" id="KAK2080091.1"/>
    </source>
</evidence>
<dbReference type="SUPFAM" id="SSF63999">
    <property type="entry name" value="Thiamin pyrophosphokinase, catalytic domain"/>
    <property type="match status" value="1"/>
</dbReference>
<dbReference type="EC" id="2.7.6.2" evidence="1"/>
<dbReference type="GO" id="GO:0005524">
    <property type="term" value="F:ATP binding"/>
    <property type="evidence" value="ECO:0007669"/>
    <property type="project" value="UniProtKB-KW"/>
</dbReference>
<dbReference type="GO" id="GO:0004788">
    <property type="term" value="F:thiamine diphosphokinase activity"/>
    <property type="evidence" value="ECO:0007669"/>
    <property type="project" value="UniProtKB-EC"/>
</dbReference>
<evidence type="ECO:0000256" key="4">
    <source>
        <dbReference type="ARBA" id="ARBA00022777"/>
    </source>
</evidence>
<dbReference type="PANTHER" id="PTHR13622:SF8">
    <property type="entry name" value="THIAMIN PYROPHOSPHOKINASE 1"/>
    <property type="match status" value="1"/>
</dbReference>
<reference evidence="8" key="1">
    <citation type="submission" date="2021-01" db="EMBL/GenBank/DDBJ databases">
        <authorList>
            <person name="Eckstrom K.M.E."/>
        </authorList>
    </citation>
    <scope>NUCLEOTIDE SEQUENCE</scope>
    <source>
        <strain evidence="8">UVCC 0001</strain>
    </source>
</reference>
<dbReference type="EMBL" id="JASFZW010000002">
    <property type="protein sequence ID" value="KAK2080091.1"/>
    <property type="molecule type" value="Genomic_DNA"/>
</dbReference>
<dbReference type="GO" id="GO:0006772">
    <property type="term" value="P:thiamine metabolic process"/>
    <property type="evidence" value="ECO:0007669"/>
    <property type="project" value="InterPro"/>
</dbReference>
<evidence type="ECO:0000256" key="5">
    <source>
        <dbReference type="ARBA" id="ARBA00022840"/>
    </source>
</evidence>
<evidence type="ECO:0000256" key="1">
    <source>
        <dbReference type="ARBA" id="ARBA00013245"/>
    </source>
</evidence>
<evidence type="ECO:0000256" key="6">
    <source>
        <dbReference type="ARBA" id="ARBA00025120"/>
    </source>
</evidence>
<dbReference type="SMART" id="SM00983">
    <property type="entry name" value="TPK_B1_binding"/>
    <property type="match status" value="1"/>
</dbReference>
<sequence>MAASSERLRRILEQPTLRICADGGANRLYEREQQGATACHPHVIIGDLDSIRPEVAAHYRDRGAQVLDLSHDQDSTDLQKCVDYVETHLGGEDGAEGGVDHIIAFGPSVRPAPGSEGPSCGLVPLAGTATASSTGLRWNLDRTMMEMGGLISTSNVLEGDCVEVDSDTDLLWTIECRY</sequence>
<evidence type="ECO:0000256" key="2">
    <source>
        <dbReference type="ARBA" id="ARBA00022679"/>
    </source>
</evidence>
<dbReference type="InterPro" id="IPR036759">
    <property type="entry name" value="TPK_catalytic_sf"/>
</dbReference>
<evidence type="ECO:0000313" key="9">
    <source>
        <dbReference type="Proteomes" id="UP001255856"/>
    </source>
</evidence>
<dbReference type="Proteomes" id="UP001255856">
    <property type="component" value="Unassembled WGS sequence"/>
</dbReference>
<keyword evidence="5" id="KW-0067">ATP-binding</keyword>
<dbReference type="InterPro" id="IPR006282">
    <property type="entry name" value="Thi_PPkinase"/>
</dbReference>
<dbReference type="Gene3D" id="2.60.120.320">
    <property type="entry name" value="Thiamin pyrophosphokinase, thiamin-binding domain"/>
    <property type="match status" value="1"/>
</dbReference>
<dbReference type="InterPro" id="IPR007373">
    <property type="entry name" value="Thiamin_PyroPKinase_B1-bd"/>
</dbReference>
<dbReference type="Gene3D" id="3.40.50.10240">
    <property type="entry name" value="Thiamin pyrophosphokinase, catalytic domain"/>
    <property type="match status" value="1"/>
</dbReference>
<comment type="function">
    <text evidence="6">Catalyzes the phosphorylation of thiamine to thiamine pyrophosphate (TPP). TPP is an active cofactor for enzymes involved in glycolysis and energy production. Plant leaves require high levels of TPP for photosynthesis and carbohydrate metabolism.</text>
</comment>
<keyword evidence="4" id="KW-0418">Kinase</keyword>
<dbReference type="Pfam" id="PF04263">
    <property type="entry name" value="TPK_catalytic"/>
    <property type="match status" value="1"/>
</dbReference>
<gene>
    <name evidence="8" type="ORF">QBZ16_002487</name>
</gene>
<keyword evidence="2" id="KW-0808">Transferase</keyword>
<dbReference type="PANTHER" id="PTHR13622">
    <property type="entry name" value="THIAMIN PYROPHOSPHOKINASE"/>
    <property type="match status" value="1"/>
</dbReference>
<dbReference type="GO" id="GO:0030975">
    <property type="term" value="F:thiamine binding"/>
    <property type="evidence" value="ECO:0007669"/>
    <property type="project" value="InterPro"/>
</dbReference>
<feature type="domain" description="Thiamin pyrophosphokinase thiamin-binding" evidence="7">
    <location>
        <begin position="114"/>
        <end position="170"/>
    </location>
</feature>
<proteinExistence type="predicted"/>
<dbReference type="InterPro" id="IPR007371">
    <property type="entry name" value="TPK_catalytic"/>
</dbReference>
<dbReference type="GO" id="GO:0009229">
    <property type="term" value="P:thiamine diphosphate biosynthetic process"/>
    <property type="evidence" value="ECO:0007669"/>
    <property type="project" value="InterPro"/>
</dbReference>
<keyword evidence="9" id="KW-1185">Reference proteome</keyword>
<dbReference type="InterPro" id="IPR036371">
    <property type="entry name" value="TPK_B1-bd_sf"/>
</dbReference>
<name>A0AAD9IKD9_PROWI</name>
<dbReference type="GO" id="GO:0016301">
    <property type="term" value="F:kinase activity"/>
    <property type="evidence" value="ECO:0007669"/>
    <property type="project" value="UniProtKB-KW"/>
</dbReference>
<evidence type="ECO:0000259" key="7">
    <source>
        <dbReference type="SMART" id="SM00983"/>
    </source>
</evidence>
<dbReference type="FunFam" id="2.60.120.320:FF:000001">
    <property type="entry name" value="Thiamine pyrophosphokinase"/>
    <property type="match status" value="1"/>
</dbReference>
<dbReference type="CDD" id="cd07995">
    <property type="entry name" value="TPK"/>
    <property type="match status" value="1"/>
</dbReference>
<dbReference type="Pfam" id="PF04265">
    <property type="entry name" value="TPK_B1_binding"/>
    <property type="match status" value="1"/>
</dbReference>
<evidence type="ECO:0000256" key="3">
    <source>
        <dbReference type="ARBA" id="ARBA00022741"/>
    </source>
</evidence>
<keyword evidence="3" id="KW-0547">Nucleotide-binding</keyword>
<accession>A0AAD9IKD9</accession>
<organism evidence="8 9">
    <name type="scientific">Prototheca wickerhamii</name>
    <dbReference type="NCBI Taxonomy" id="3111"/>
    <lineage>
        <taxon>Eukaryota</taxon>
        <taxon>Viridiplantae</taxon>
        <taxon>Chlorophyta</taxon>
        <taxon>core chlorophytes</taxon>
        <taxon>Trebouxiophyceae</taxon>
        <taxon>Chlorellales</taxon>
        <taxon>Chlorellaceae</taxon>
        <taxon>Prototheca</taxon>
    </lineage>
</organism>
<dbReference type="AlphaFoldDB" id="A0AAD9IKD9"/>
<dbReference type="SUPFAM" id="SSF63862">
    <property type="entry name" value="Thiamin pyrophosphokinase, substrate-binding domain"/>
    <property type="match status" value="1"/>
</dbReference>
<protein>
    <recommendedName>
        <fullName evidence="1">thiamine diphosphokinase</fullName>
        <ecNumber evidence="1">2.7.6.2</ecNumber>
    </recommendedName>
</protein>